<feature type="compositionally biased region" description="Low complexity" evidence="1">
    <location>
        <begin position="109"/>
        <end position="131"/>
    </location>
</feature>
<evidence type="ECO:0000259" key="3">
    <source>
        <dbReference type="Pfam" id="PF16537"/>
    </source>
</evidence>
<dbReference type="InterPro" id="IPR032389">
    <property type="entry name" value="GspB_C"/>
</dbReference>
<dbReference type="Proteomes" id="UP000031572">
    <property type="component" value="Unassembled WGS sequence"/>
</dbReference>
<evidence type="ECO:0000256" key="2">
    <source>
        <dbReference type="SAM" id="Phobius"/>
    </source>
</evidence>
<feature type="compositionally biased region" description="Low complexity" evidence="1">
    <location>
        <begin position="19"/>
        <end position="34"/>
    </location>
</feature>
<evidence type="ECO:0000256" key="1">
    <source>
        <dbReference type="SAM" id="MobiDB-lite"/>
    </source>
</evidence>
<dbReference type="OrthoDB" id="5432325at2"/>
<feature type="region of interest" description="Disordered" evidence="1">
    <location>
        <begin position="92"/>
        <end position="141"/>
    </location>
</feature>
<comment type="caution">
    <text evidence="4">The sequence shown here is derived from an EMBL/GenBank/DDBJ whole genome shotgun (WGS) entry which is preliminary data.</text>
</comment>
<keyword evidence="2" id="KW-1133">Transmembrane helix</keyword>
<gene>
    <name evidence="4" type="ORF">TSA66_16910</name>
</gene>
<accession>A0A0C2BPU0</accession>
<keyword evidence="5" id="KW-1185">Reference proteome</keyword>
<feature type="transmembrane region" description="Helical" evidence="2">
    <location>
        <begin position="44"/>
        <end position="68"/>
    </location>
</feature>
<dbReference type="EMBL" id="JWJG01000028">
    <property type="protein sequence ID" value="KIF82099.1"/>
    <property type="molecule type" value="Genomic_DNA"/>
</dbReference>
<sequence>MSYILDALKKAEAERSTGAASNPHLPPSAAAPAAAGLRHSSKPWMVATVPAVVLAAALALVLAGLAWMRSPPSAPAAPARLARPVSAPIAPKMAQQPAAEAAHDEPAKPVEAATEAPPAKAKSAKTAAAKKAPPPPAAEPAPVLMLRDLPDAIQRQIPPLKVGGYIYSSNKAERSVLINDRLLGEGDEAAPGLVLERMQPDGMIMRYQGYQYRMRY</sequence>
<reference evidence="4 5" key="1">
    <citation type="submission" date="2014-12" db="EMBL/GenBank/DDBJ databases">
        <title>Denitrispirillum autotrophicum gen. nov., sp. nov., Denitrifying, Facultatively Autotrophic Bacteria Isolated from Rice Paddy Soil.</title>
        <authorList>
            <person name="Ishii S."/>
            <person name="Ashida N."/>
            <person name="Ohno H."/>
            <person name="Otsuka S."/>
            <person name="Yokota A."/>
            <person name="Senoo K."/>
        </authorList>
    </citation>
    <scope>NUCLEOTIDE SEQUENCE [LARGE SCALE GENOMIC DNA]</scope>
    <source>
        <strain evidence="4 5">TSA66</strain>
    </source>
</reference>
<feature type="domain" description="Type II secretion system protein GspB C-terminal" evidence="3">
    <location>
        <begin position="157"/>
        <end position="214"/>
    </location>
</feature>
<dbReference type="GO" id="GO:0015627">
    <property type="term" value="C:type II protein secretion system complex"/>
    <property type="evidence" value="ECO:0007669"/>
    <property type="project" value="InterPro"/>
</dbReference>
<evidence type="ECO:0000313" key="4">
    <source>
        <dbReference type="EMBL" id="KIF82099.1"/>
    </source>
</evidence>
<keyword evidence="2" id="KW-0812">Transmembrane</keyword>
<proteinExistence type="predicted"/>
<keyword evidence="2" id="KW-0472">Membrane</keyword>
<feature type="region of interest" description="Disordered" evidence="1">
    <location>
        <begin position="14"/>
        <end position="34"/>
    </location>
</feature>
<organism evidence="4 5">
    <name type="scientific">Noviherbaspirillum autotrophicum</name>
    <dbReference type="NCBI Taxonomy" id="709839"/>
    <lineage>
        <taxon>Bacteria</taxon>
        <taxon>Pseudomonadati</taxon>
        <taxon>Pseudomonadota</taxon>
        <taxon>Betaproteobacteria</taxon>
        <taxon>Burkholderiales</taxon>
        <taxon>Oxalobacteraceae</taxon>
        <taxon>Noviherbaspirillum</taxon>
    </lineage>
</organism>
<protein>
    <recommendedName>
        <fullName evidence="3">Type II secretion system protein GspB C-terminal domain-containing protein</fullName>
    </recommendedName>
</protein>
<dbReference type="Pfam" id="PF16537">
    <property type="entry name" value="T2SSB"/>
    <property type="match status" value="1"/>
</dbReference>
<dbReference type="AlphaFoldDB" id="A0A0C2BPU0"/>
<dbReference type="STRING" id="709839.TSA66_16910"/>
<evidence type="ECO:0000313" key="5">
    <source>
        <dbReference type="Proteomes" id="UP000031572"/>
    </source>
</evidence>
<name>A0A0C2BPU0_9BURK</name>
<dbReference type="RefSeq" id="WP_040040775.1">
    <property type="nucleotide sequence ID" value="NZ_JWJG01000028.1"/>
</dbReference>